<evidence type="ECO:0000313" key="2">
    <source>
        <dbReference type="Proteomes" id="UP001139226"/>
    </source>
</evidence>
<organism evidence="1 2">
    <name type="scientific">Christiangramia lutea</name>
    <dbReference type="NCBI Taxonomy" id="1607951"/>
    <lineage>
        <taxon>Bacteria</taxon>
        <taxon>Pseudomonadati</taxon>
        <taxon>Bacteroidota</taxon>
        <taxon>Flavobacteriia</taxon>
        <taxon>Flavobacteriales</taxon>
        <taxon>Flavobacteriaceae</taxon>
        <taxon>Christiangramia</taxon>
    </lineage>
</organism>
<name>A0A9X1V4D0_9FLAO</name>
<evidence type="ECO:0000313" key="1">
    <source>
        <dbReference type="EMBL" id="MCH4823876.1"/>
    </source>
</evidence>
<accession>A0A9X1V4D0</accession>
<dbReference type="Proteomes" id="UP001139226">
    <property type="component" value="Unassembled WGS sequence"/>
</dbReference>
<dbReference type="AlphaFoldDB" id="A0A9X1V4D0"/>
<protein>
    <submittedName>
        <fullName evidence="1">Uncharacterized protein</fullName>
    </submittedName>
</protein>
<comment type="caution">
    <text evidence="1">The sequence shown here is derived from an EMBL/GenBank/DDBJ whole genome shotgun (WGS) entry which is preliminary data.</text>
</comment>
<sequence length="112" mass="13042">MNTLITHTSRLLLLLLTAGPMLRTAHFVLDDHANIYELSELKFGKKSLPHWDDHFIHAEYKGLVPGFDSNNLFRNIPERKKKNFDVRISQVTSPNLIFYVRGPPRRPFQSEI</sequence>
<reference evidence="1" key="1">
    <citation type="submission" date="2022-03" db="EMBL/GenBank/DDBJ databases">
        <title>Gramella crocea sp. nov., isolated from activated sludge of a seafood processing plant.</title>
        <authorList>
            <person name="Zhang X."/>
        </authorList>
    </citation>
    <scope>NUCLEOTIDE SEQUENCE</scope>
    <source>
        <strain evidence="1">YJ019</strain>
    </source>
</reference>
<dbReference type="RefSeq" id="WP_240714043.1">
    <property type="nucleotide sequence ID" value="NZ_JAKVTV010000003.1"/>
</dbReference>
<dbReference type="EMBL" id="JAKVTV010000003">
    <property type="protein sequence ID" value="MCH4823876.1"/>
    <property type="molecule type" value="Genomic_DNA"/>
</dbReference>
<gene>
    <name evidence="1" type="ORF">ML462_11905</name>
</gene>
<keyword evidence="2" id="KW-1185">Reference proteome</keyword>
<proteinExistence type="predicted"/>